<dbReference type="InterPro" id="IPR029472">
    <property type="entry name" value="Copia-like_N"/>
</dbReference>
<dbReference type="OrthoDB" id="1002462at2759"/>
<accession>A0A5B6U9S7</accession>
<name>A0A5B6U9S7_9ROSI</name>
<evidence type="ECO:0000313" key="3">
    <source>
        <dbReference type="Proteomes" id="UP000325315"/>
    </source>
</evidence>
<comment type="caution">
    <text evidence="2">The sequence shown here is derived from an EMBL/GenBank/DDBJ whole genome shotgun (WGS) entry which is preliminary data.</text>
</comment>
<evidence type="ECO:0000259" key="1">
    <source>
        <dbReference type="Pfam" id="PF14244"/>
    </source>
</evidence>
<protein>
    <submittedName>
        <fullName evidence="2">UBN2_3 domain-containing protein</fullName>
    </submittedName>
</protein>
<sequence>MAVPPPSSLAIDFHHPLYLHPSNIPSTFLVSHKLLGFENYTVWSRSMRIALLANNKLEFVDGTSLQVDLPANLYPQWDCCNAIFLYWILNTVCQELSSGIVFASNACLVWKDL</sequence>
<proteinExistence type="predicted"/>
<evidence type="ECO:0000313" key="2">
    <source>
        <dbReference type="EMBL" id="KAA3453334.1"/>
    </source>
</evidence>
<dbReference type="PANTHER" id="PTHR37610">
    <property type="entry name" value="CCHC-TYPE DOMAIN-CONTAINING PROTEIN"/>
    <property type="match status" value="1"/>
</dbReference>
<feature type="domain" description="Retrotransposon Copia-like N-terminal" evidence="1">
    <location>
        <begin position="20"/>
        <end position="63"/>
    </location>
</feature>
<dbReference type="Proteomes" id="UP000325315">
    <property type="component" value="Unassembled WGS sequence"/>
</dbReference>
<dbReference type="PANTHER" id="PTHR37610:SF78">
    <property type="entry name" value="GAG-POLYPEPTIDE OF LTR COPIA-TYPE-RELATED"/>
    <property type="match status" value="1"/>
</dbReference>
<dbReference type="EMBL" id="SMMG02000013">
    <property type="protein sequence ID" value="KAA3453334.1"/>
    <property type="molecule type" value="Genomic_DNA"/>
</dbReference>
<dbReference type="Pfam" id="PF14244">
    <property type="entry name" value="Retrotran_gag_3"/>
    <property type="match status" value="1"/>
</dbReference>
<reference evidence="3" key="1">
    <citation type="journal article" date="2019" name="Plant Biotechnol. J.">
        <title>Genome sequencing of the Australian wild diploid species Gossypium australe highlights disease resistance and delayed gland morphogenesis.</title>
        <authorList>
            <person name="Cai Y."/>
            <person name="Cai X."/>
            <person name="Wang Q."/>
            <person name="Wang P."/>
            <person name="Zhang Y."/>
            <person name="Cai C."/>
            <person name="Xu Y."/>
            <person name="Wang K."/>
            <person name="Zhou Z."/>
            <person name="Wang C."/>
            <person name="Geng S."/>
            <person name="Li B."/>
            <person name="Dong Q."/>
            <person name="Hou Y."/>
            <person name="Wang H."/>
            <person name="Ai P."/>
            <person name="Liu Z."/>
            <person name="Yi F."/>
            <person name="Sun M."/>
            <person name="An G."/>
            <person name="Cheng J."/>
            <person name="Zhang Y."/>
            <person name="Shi Q."/>
            <person name="Xie Y."/>
            <person name="Shi X."/>
            <person name="Chang Y."/>
            <person name="Huang F."/>
            <person name="Chen Y."/>
            <person name="Hong S."/>
            <person name="Mi L."/>
            <person name="Sun Q."/>
            <person name="Zhang L."/>
            <person name="Zhou B."/>
            <person name="Peng R."/>
            <person name="Zhang X."/>
            <person name="Liu F."/>
        </authorList>
    </citation>
    <scope>NUCLEOTIDE SEQUENCE [LARGE SCALE GENOMIC DNA]</scope>
    <source>
        <strain evidence="3">cv. PA1801</strain>
    </source>
</reference>
<keyword evidence="3" id="KW-1185">Reference proteome</keyword>
<organism evidence="2 3">
    <name type="scientific">Gossypium australe</name>
    <dbReference type="NCBI Taxonomy" id="47621"/>
    <lineage>
        <taxon>Eukaryota</taxon>
        <taxon>Viridiplantae</taxon>
        <taxon>Streptophyta</taxon>
        <taxon>Embryophyta</taxon>
        <taxon>Tracheophyta</taxon>
        <taxon>Spermatophyta</taxon>
        <taxon>Magnoliopsida</taxon>
        <taxon>eudicotyledons</taxon>
        <taxon>Gunneridae</taxon>
        <taxon>Pentapetalae</taxon>
        <taxon>rosids</taxon>
        <taxon>malvids</taxon>
        <taxon>Malvales</taxon>
        <taxon>Malvaceae</taxon>
        <taxon>Malvoideae</taxon>
        <taxon>Gossypium</taxon>
    </lineage>
</organism>
<dbReference type="AlphaFoldDB" id="A0A5B6U9S7"/>
<gene>
    <name evidence="2" type="ORF">EPI10_009380</name>
</gene>